<proteinExistence type="predicted"/>
<dbReference type="EMBL" id="JAVDYE010000001">
    <property type="protein sequence ID" value="MDR7382222.1"/>
    <property type="molecule type" value="Genomic_DNA"/>
</dbReference>
<dbReference type="NCBIfam" id="TIGR03696">
    <property type="entry name" value="Rhs_assc_core"/>
    <property type="match status" value="1"/>
</dbReference>
<evidence type="ECO:0000313" key="3">
    <source>
        <dbReference type="Proteomes" id="UP001183585"/>
    </source>
</evidence>
<keyword evidence="1" id="KW-0175">Coiled coil</keyword>
<comment type="caution">
    <text evidence="2">The sequence shown here is derived from an EMBL/GenBank/DDBJ whole genome shotgun (WGS) entry which is preliminary data.</text>
</comment>
<accession>A0ABU2CLL0</accession>
<evidence type="ECO:0000256" key="1">
    <source>
        <dbReference type="SAM" id="Coils"/>
    </source>
</evidence>
<dbReference type="Gene3D" id="2.180.10.10">
    <property type="entry name" value="RHS repeat-associated core"/>
    <property type="match status" value="1"/>
</dbReference>
<feature type="coiled-coil region" evidence="1">
    <location>
        <begin position="225"/>
        <end position="253"/>
    </location>
</feature>
<sequence>MGTVWLTPWNTYSNNNPDNGAVSAKRYYTFAGQTVAVRTGTMFDTVTSVFNDPHGTGVIQIGNGSNRVVRRYLDPFGASRDSAAGLPAGTGGGDGSWVGDHGFLDKPEDSSGLTAVGARLYDAVLGAFISVDPVMDLADPQQWNAYVYANNNPMTFSDPTGLLLGPLIDGAYTAPTRGKPGSGGWQVGPNNTGYTGSWNNGGAGKWARPGTTYTPPVTIRRDPAADEARAQAAAAAKAKAQAEARARAAAEQRAREHAAAEAAHKKQAGIGQQVGGWLSGFGDAVGNVAEAAWDWSGQAAEQLTESKIGKSIEFACGFAFGAVATLCGAVYTAAYARQGKWDKAAVSAVGMIGGGAAGNAVAKNVVKRFANDLPGTPALSDARSISAVGDTLGVSDARRLYGMSYATSNVAGTATTLALSSAGNGIIGQD</sequence>
<dbReference type="PANTHER" id="PTHR32305:SF17">
    <property type="entry name" value="TRNA NUCLEASE WAPA"/>
    <property type="match status" value="1"/>
</dbReference>
<dbReference type="RefSeq" id="WP_310242985.1">
    <property type="nucleotide sequence ID" value="NZ_JAVDYE010000001.1"/>
</dbReference>
<reference evidence="2 3" key="1">
    <citation type="submission" date="2023-07" db="EMBL/GenBank/DDBJ databases">
        <title>Sequencing the genomes of 1000 actinobacteria strains.</title>
        <authorList>
            <person name="Klenk H.-P."/>
        </authorList>
    </citation>
    <scope>NUCLEOTIDE SEQUENCE [LARGE SCALE GENOMIC DNA]</scope>
    <source>
        <strain evidence="2 3">DSM 45554</strain>
    </source>
</reference>
<protein>
    <submittedName>
        <fullName evidence="2">RHS repeat-associated protein</fullName>
    </submittedName>
</protein>
<dbReference type="InterPro" id="IPR022385">
    <property type="entry name" value="Rhs_assc_core"/>
</dbReference>
<dbReference type="InterPro" id="IPR050708">
    <property type="entry name" value="T6SS_VgrG/RHS"/>
</dbReference>
<gene>
    <name evidence="2" type="ORF">J2S48_001737</name>
</gene>
<organism evidence="2 3">
    <name type="scientific">Promicromonospora iranensis</name>
    <dbReference type="NCBI Taxonomy" id="1105144"/>
    <lineage>
        <taxon>Bacteria</taxon>
        <taxon>Bacillati</taxon>
        <taxon>Actinomycetota</taxon>
        <taxon>Actinomycetes</taxon>
        <taxon>Micrococcales</taxon>
        <taxon>Promicromonosporaceae</taxon>
        <taxon>Promicromonospora</taxon>
    </lineage>
</organism>
<name>A0ABU2CLL0_9MICO</name>
<dbReference type="PANTHER" id="PTHR32305">
    <property type="match status" value="1"/>
</dbReference>
<dbReference type="Proteomes" id="UP001183585">
    <property type="component" value="Unassembled WGS sequence"/>
</dbReference>
<evidence type="ECO:0000313" key="2">
    <source>
        <dbReference type="EMBL" id="MDR7382222.1"/>
    </source>
</evidence>
<keyword evidence="3" id="KW-1185">Reference proteome</keyword>